<keyword evidence="2" id="KW-1133">Transmembrane helix</keyword>
<reference evidence="3 4" key="1">
    <citation type="journal article" date="2024" name="Nat. Commun.">
        <title>Phylogenomics reveals the evolutionary origins of lichenization in chlorophyte algae.</title>
        <authorList>
            <person name="Puginier C."/>
            <person name="Libourel C."/>
            <person name="Otte J."/>
            <person name="Skaloud P."/>
            <person name="Haon M."/>
            <person name="Grisel S."/>
            <person name="Petersen M."/>
            <person name="Berrin J.G."/>
            <person name="Delaux P.M."/>
            <person name="Dal Grande F."/>
            <person name="Keller J."/>
        </authorList>
    </citation>
    <scope>NUCLEOTIDE SEQUENCE [LARGE SCALE GENOMIC DNA]</scope>
    <source>
        <strain evidence="3 4">SAG 2036</strain>
    </source>
</reference>
<evidence type="ECO:0000256" key="1">
    <source>
        <dbReference type="SAM" id="MobiDB-lite"/>
    </source>
</evidence>
<feature type="region of interest" description="Disordered" evidence="1">
    <location>
        <begin position="1"/>
        <end position="25"/>
    </location>
</feature>
<dbReference type="Proteomes" id="UP001465755">
    <property type="component" value="Unassembled WGS sequence"/>
</dbReference>
<protein>
    <submittedName>
        <fullName evidence="3">Uncharacterized protein</fullName>
    </submittedName>
</protein>
<feature type="transmembrane region" description="Helical" evidence="2">
    <location>
        <begin position="282"/>
        <end position="300"/>
    </location>
</feature>
<dbReference type="EMBL" id="JALJOQ010000018">
    <property type="protein sequence ID" value="KAK9809594.1"/>
    <property type="molecule type" value="Genomic_DNA"/>
</dbReference>
<evidence type="ECO:0000313" key="3">
    <source>
        <dbReference type="EMBL" id="KAK9809594.1"/>
    </source>
</evidence>
<keyword evidence="4" id="KW-1185">Reference proteome</keyword>
<evidence type="ECO:0000313" key="4">
    <source>
        <dbReference type="Proteomes" id="UP001465755"/>
    </source>
</evidence>
<keyword evidence="2" id="KW-0472">Membrane</keyword>
<organism evidence="3 4">
    <name type="scientific">Symbiochloris irregularis</name>
    <dbReference type="NCBI Taxonomy" id="706552"/>
    <lineage>
        <taxon>Eukaryota</taxon>
        <taxon>Viridiplantae</taxon>
        <taxon>Chlorophyta</taxon>
        <taxon>core chlorophytes</taxon>
        <taxon>Trebouxiophyceae</taxon>
        <taxon>Trebouxiales</taxon>
        <taxon>Trebouxiaceae</taxon>
        <taxon>Symbiochloris</taxon>
    </lineage>
</organism>
<proteinExistence type="predicted"/>
<accession>A0AAW1PNR7</accession>
<comment type="caution">
    <text evidence="3">The sequence shown here is derived from an EMBL/GenBank/DDBJ whole genome shotgun (WGS) entry which is preliminary data.</text>
</comment>
<gene>
    <name evidence="3" type="ORF">WJX73_005705</name>
</gene>
<sequence>MEVECDRFSSCSERPRTTKTFHSTERRAYRPTTDWLKGKDRRLTLSHLAPTSPSLRRLVDTRQPNTLTMTSRTLQCVLLGLLLGVAGAAGDNSNMGSMNALKASSANWADMFKQNSWLGDWQEKFSKPLQMASCDPSDSHCTVSKTGSTNSKSSSSSLFGGSDEDYHCQVSADGRSKSCSYSSSSSSPGSTHSRKLLQTNGLFSCQPGDAHCTTSTSGNTNSNAFSSSIFGGNDEDMHCQVSADGMSKSCSSSSSSGGGSTNARASGQSGFWSSVGTAATTWWVWVLFILAAAVALFTLARRRNVYVMLRGNSNPDSAGLPRFNKGRDNKEAQLY</sequence>
<evidence type="ECO:0000256" key="2">
    <source>
        <dbReference type="SAM" id="Phobius"/>
    </source>
</evidence>
<keyword evidence="2" id="KW-0812">Transmembrane</keyword>
<name>A0AAW1PNR7_9CHLO</name>
<dbReference type="AlphaFoldDB" id="A0AAW1PNR7"/>